<name>A0A3S0YYJ4_9GAMM</name>
<protein>
    <submittedName>
        <fullName evidence="1">Glycosyltransferase family 2 protein</fullName>
    </submittedName>
</protein>
<keyword evidence="1" id="KW-0808">Transferase</keyword>
<dbReference type="GO" id="GO:0016740">
    <property type="term" value="F:transferase activity"/>
    <property type="evidence" value="ECO:0007669"/>
    <property type="project" value="UniProtKB-KW"/>
</dbReference>
<dbReference type="AlphaFoldDB" id="A0A3S0YYJ4"/>
<organism evidence="1 2">
    <name type="scientific">Vreelandella populi</name>
    <dbReference type="NCBI Taxonomy" id="2498858"/>
    <lineage>
        <taxon>Bacteria</taxon>
        <taxon>Pseudomonadati</taxon>
        <taxon>Pseudomonadota</taxon>
        <taxon>Gammaproteobacteria</taxon>
        <taxon>Oceanospirillales</taxon>
        <taxon>Halomonadaceae</taxon>
        <taxon>Vreelandella</taxon>
    </lineage>
</organism>
<dbReference type="OrthoDB" id="7981249at2"/>
<dbReference type="Gene3D" id="3.90.550.10">
    <property type="entry name" value="Spore Coat Polysaccharide Biosynthesis Protein SpsA, Chain A"/>
    <property type="match status" value="1"/>
</dbReference>
<evidence type="ECO:0000313" key="1">
    <source>
        <dbReference type="EMBL" id="RUR45999.1"/>
    </source>
</evidence>
<sequence>MLKFIKKNSSWLSEIAPFFYKAFKKRNELTLRLNNRDKIKENDILLFSTMKNEGHRLSYFLTYYRKLGVNHFFIVDNNSADNTIEFLRQQSDVTLYHSHGSYKDSNFGMHWLNYLLFKYGSGHWCFTCDPDEFFVYPHMESRDLKDLTQYMESIKQDSFFTLMLDMYSEKPVAETYYEEGTNPLDACPYFDGYGYTKQYNPIYRNLYVQGGVRRRVFSKGKPGHAPALNKVPLVKWKWNYMYISSMHMMLPRRLNRCVDERRVTGALLHFKFISQLDEKVKQEIVAKQHYNDSAEYKQYGAVINNKDVLYKNNISVPFMGWKDLAKRGLINLGGW</sequence>
<evidence type="ECO:0000313" key="2">
    <source>
        <dbReference type="Proteomes" id="UP000286912"/>
    </source>
</evidence>
<dbReference type="RefSeq" id="WP_126981602.1">
    <property type="nucleotide sequence ID" value="NZ_RZHD01000005.1"/>
</dbReference>
<dbReference type="EMBL" id="RZHD01000005">
    <property type="protein sequence ID" value="RUR45999.1"/>
    <property type="molecule type" value="Genomic_DNA"/>
</dbReference>
<dbReference type="Pfam" id="PF13704">
    <property type="entry name" value="Glyco_tranf_2_4"/>
    <property type="match status" value="1"/>
</dbReference>
<gene>
    <name evidence="1" type="ORF">ELY37_08340</name>
</gene>
<keyword evidence="2" id="KW-1185">Reference proteome</keyword>
<comment type="caution">
    <text evidence="1">The sequence shown here is derived from an EMBL/GenBank/DDBJ whole genome shotgun (WGS) entry which is preliminary data.</text>
</comment>
<dbReference type="InterPro" id="IPR029044">
    <property type="entry name" value="Nucleotide-diphossugar_trans"/>
</dbReference>
<reference evidence="1 2" key="1">
    <citation type="submission" date="2018-12" db="EMBL/GenBank/DDBJ databases">
        <title>three novel Halomonas strain isolated from plants.</title>
        <authorList>
            <person name="Sun C."/>
        </authorList>
    </citation>
    <scope>NUCLEOTIDE SEQUENCE [LARGE SCALE GENOMIC DNA]</scope>
    <source>
        <strain evidence="1 2">RC</strain>
    </source>
</reference>
<dbReference type="Proteomes" id="UP000286912">
    <property type="component" value="Unassembled WGS sequence"/>
</dbReference>
<dbReference type="SUPFAM" id="SSF53448">
    <property type="entry name" value="Nucleotide-diphospho-sugar transferases"/>
    <property type="match status" value="1"/>
</dbReference>
<proteinExistence type="predicted"/>
<accession>A0A3S0YYJ4</accession>